<protein>
    <submittedName>
        <fullName evidence="3">Uncharacterized protein</fullName>
    </submittedName>
</protein>
<feature type="transmembrane region" description="Helical" evidence="2">
    <location>
        <begin position="48"/>
        <end position="66"/>
    </location>
</feature>
<feature type="transmembrane region" description="Helical" evidence="2">
    <location>
        <begin position="78"/>
        <end position="101"/>
    </location>
</feature>
<keyword evidence="2" id="KW-0812">Transmembrane</keyword>
<dbReference type="AlphaFoldDB" id="A0A7M5V6R2"/>
<name>A0A7M5V6R2_9CNID</name>
<feature type="compositionally biased region" description="Pro residues" evidence="1">
    <location>
        <begin position="203"/>
        <end position="212"/>
    </location>
</feature>
<reference evidence="3" key="1">
    <citation type="submission" date="2021-01" db="UniProtKB">
        <authorList>
            <consortium name="EnsemblMetazoa"/>
        </authorList>
    </citation>
    <scope>IDENTIFICATION</scope>
</reference>
<dbReference type="RefSeq" id="XP_066922942.1">
    <property type="nucleotide sequence ID" value="XM_067066841.1"/>
</dbReference>
<feature type="compositionally biased region" description="Low complexity" evidence="1">
    <location>
        <begin position="229"/>
        <end position="254"/>
    </location>
</feature>
<keyword evidence="2" id="KW-1133">Transmembrane helix</keyword>
<organism evidence="3 4">
    <name type="scientific">Clytia hemisphaerica</name>
    <dbReference type="NCBI Taxonomy" id="252671"/>
    <lineage>
        <taxon>Eukaryota</taxon>
        <taxon>Metazoa</taxon>
        <taxon>Cnidaria</taxon>
        <taxon>Hydrozoa</taxon>
        <taxon>Hydroidolina</taxon>
        <taxon>Leptothecata</taxon>
        <taxon>Obeliida</taxon>
        <taxon>Clytiidae</taxon>
        <taxon>Clytia</taxon>
    </lineage>
</organism>
<proteinExistence type="predicted"/>
<dbReference type="GeneID" id="136810271"/>
<sequence length="260" mass="28190">MMVKQVTKNCAIATLVFGVLHVVIGITLFACCFVFSATITGGSVVAPYWTALPIVILSIMEIALGITKNHCLMIAVMVLNIIFCLLSWIATAVMAVAAGVYSLALDKLEHFGHCMEFNNKCYCDGSTYNTPCRDLNTISTLLDLFAAFNALAAIVCLCVSITGCVAVCCKPEDEASEGQVVQAGQVRYNARGGQTVIINTAPPSAPPQPPPYSYQGPSSQDNKNPTMPMQPMQFNSNFQQQQQTPAYQQPQNNQLIMYQQ</sequence>
<accession>A0A7M5V6R2</accession>
<keyword evidence="4" id="KW-1185">Reference proteome</keyword>
<evidence type="ECO:0000313" key="3">
    <source>
        <dbReference type="EnsemblMetazoa" id="CLYHEMP004393.1"/>
    </source>
</evidence>
<feature type="region of interest" description="Disordered" evidence="1">
    <location>
        <begin position="199"/>
        <end position="260"/>
    </location>
</feature>
<feature type="transmembrane region" description="Helical" evidence="2">
    <location>
        <begin position="12"/>
        <end position="36"/>
    </location>
</feature>
<dbReference type="PROSITE" id="PS51257">
    <property type="entry name" value="PROKAR_LIPOPROTEIN"/>
    <property type="match status" value="1"/>
</dbReference>
<evidence type="ECO:0000256" key="1">
    <source>
        <dbReference type="SAM" id="MobiDB-lite"/>
    </source>
</evidence>
<dbReference type="Proteomes" id="UP000594262">
    <property type="component" value="Unplaced"/>
</dbReference>
<evidence type="ECO:0000313" key="4">
    <source>
        <dbReference type="Proteomes" id="UP000594262"/>
    </source>
</evidence>
<dbReference type="EnsemblMetazoa" id="CLYHEMT004393.1">
    <property type="protein sequence ID" value="CLYHEMP004393.1"/>
    <property type="gene ID" value="CLYHEMG004393"/>
</dbReference>
<feature type="transmembrane region" description="Helical" evidence="2">
    <location>
        <begin position="144"/>
        <end position="169"/>
    </location>
</feature>
<evidence type="ECO:0000256" key="2">
    <source>
        <dbReference type="SAM" id="Phobius"/>
    </source>
</evidence>
<keyword evidence="2" id="KW-0472">Membrane</keyword>